<feature type="non-terminal residue" evidence="1">
    <location>
        <position position="1"/>
    </location>
</feature>
<feature type="non-terminal residue" evidence="1">
    <location>
        <position position="89"/>
    </location>
</feature>
<evidence type="ECO:0000313" key="3">
    <source>
        <dbReference type="Proteomes" id="UP000681967"/>
    </source>
</evidence>
<organism evidence="1 3">
    <name type="scientific">Rotaria magnacalcarata</name>
    <dbReference type="NCBI Taxonomy" id="392030"/>
    <lineage>
        <taxon>Eukaryota</taxon>
        <taxon>Metazoa</taxon>
        <taxon>Spiralia</taxon>
        <taxon>Gnathifera</taxon>
        <taxon>Rotifera</taxon>
        <taxon>Eurotatoria</taxon>
        <taxon>Bdelloidea</taxon>
        <taxon>Philodinida</taxon>
        <taxon>Philodinidae</taxon>
        <taxon>Rotaria</taxon>
    </lineage>
</organism>
<name>A0A8S2U3K2_9BILA</name>
<dbReference type="Proteomes" id="UP000681720">
    <property type="component" value="Unassembled WGS sequence"/>
</dbReference>
<dbReference type="Proteomes" id="UP000681967">
    <property type="component" value="Unassembled WGS sequence"/>
</dbReference>
<evidence type="ECO:0000313" key="1">
    <source>
        <dbReference type="EMBL" id="CAF4315475.1"/>
    </source>
</evidence>
<dbReference type="EMBL" id="CAJOBJ010066607">
    <property type="protein sequence ID" value="CAF4441480.1"/>
    <property type="molecule type" value="Genomic_DNA"/>
</dbReference>
<accession>A0A8S2U3K2</accession>
<gene>
    <name evidence="1" type="ORF">BYL167_LOCUS28059</name>
    <name evidence="2" type="ORF">GIL414_LOCUS31988</name>
</gene>
<sequence length="89" mass="10248">WKPAPIHKTTQISYASTDEDVDELNSRYFEDIDRSIMTAEDYREKLNARLSSSINEQNENQTNSTFRPRILSTEYSQITIDSGVDIASE</sequence>
<evidence type="ECO:0000313" key="2">
    <source>
        <dbReference type="EMBL" id="CAF4441480.1"/>
    </source>
</evidence>
<comment type="caution">
    <text evidence="1">The sequence shown here is derived from an EMBL/GenBank/DDBJ whole genome shotgun (WGS) entry which is preliminary data.</text>
</comment>
<dbReference type="EMBL" id="CAJOBH010038527">
    <property type="protein sequence ID" value="CAF4315475.1"/>
    <property type="molecule type" value="Genomic_DNA"/>
</dbReference>
<proteinExistence type="predicted"/>
<dbReference type="AlphaFoldDB" id="A0A8S2U3K2"/>
<protein>
    <submittedName>
        <fullName evidence="1">Uncharacterized protein</fullName>
    </submittedName>
</protein>
<reference evidence="1" key="1">
    <citation type="submission" date="2021-02" db="EMBL/GenBank/DDBJ databases">
        <authorList>
            <person name="Nowell W R."/>
        </authorList>
    </citation>
    <scope>NUCLEOTIDE SEQUENCE</scope>
</reference>